<gene>
    <name evidence="1" type="ordered locus">HRM2_20770</name>
</gene>
<name>C0QDB2_DESAH</name>
<keyword evidence="2" id="KW-1185">Reference proteome</keyword>
<dbReference type="AlphaFoldDB" id="C0QDB2"/>
<organism evidence="1 2">
    <name type="scientific">Desulforapulum autotrophicum (strain ATCC 43914 / DSM 3382 / VKM B-1955 / HRM2)</name>
    <name type="common">Desulfobacterium autotrophicum</name>
    <dbReference type="NCBI Taxonomy" id="177437"/>
    <lineage>
        <taxon>Bacteria</taxon>
        <taxon>Pseudomonadati</taxon>
        <taxon>Thermodesulfobacteriota</taxon>
        <taxon>Desulfobacteria</taxon>
        <taxon>Desulfobacterales</taxon>
        <taxon>Desulfobacteraceae</taxon>
        <taxon>Desulforapulum</taxon>
    </lineage>
</organism>
<proteinExistence type="predicted"/>
<evidence type="ECO:0000313" key="1">
    <source>
        <dbReference type="EMBL" id="ACN15176.1"/>
    </source>
</evidence>
<accession>C0QDB2</accession>
<dbReference type="HOGENOM" id="CLU_2179550_0_0_7"/>
<evidence type="ECO:0000313" key="2">
    <source>
        <dbReference type="Proteomes" id="UP000000442"/>
    </source>
</evidence>
<dbReference type="KEGG" id="dat:HRM2_20770"/>
<sequence length="109" mass="12060">MKQGHSSRVVLSRSIHLSSTTLLFNGIPVLPLCVPVCSGTSHDYCWFNRVGSVRDGFYIYNTTLCYATWPFDRGILPLAPGLKLVGREVAVFFGGSIEPVHINKGQIYD</sequence>
<protein>
    <submittedName>
        <fullName evidence="1">Uncharacterized protein</fullName>
    </submittedName>
</protein>
<dbReference type="EMBL" id="CP001087">
    <property type="protein sequence ID" value="ACN15176.1"/>
    <property type="molecule type" value="Genomic_DNA"/>
</dbReference>
<reference evidence="1 2" key="1">
    <citation type="journal article" date="2009" name="Environ. Microbiol.">
        <title>Genome sequence of Desulfobacterium autotrophicum HRM2, a marine sulfate reducer oxidizing organic carbon completely to carbon dioxide.</title>
        <authorList>
            <person name="Strittmatter A.W."/>
            <person name="Liesegang H."/>
            <person name="Rabus R."/>
            <person name="Decker I."/>
            <person name="Amann J."/>
            <person name="Andres S."/>
            <person name="Henne A."/>
            <person name="Fricke W.F."/>
            <person name="Martinez-Arias R."/>
            <person name="Bartels D."/>
            <person name="Goesmann A."/>
            <person name="Krause L."/>
            <person name="Puehler A."/>
            <person name="Klenk H.P."/>
            <person name="Richter M."/>
            <person name="Schuler M."/>
            <person name="Gloeckner F.O."/>
            <person name="Meyerdierks A."/>
            <person name="Gottschalk G."/>
            <person name="Amann R."/>
        </authorList>
    </citation>
    <scope>NUCLEOTIDE SEQUENCE [LARGE SCALE GENOMIC DNA]</scope>
    <source>
        <strain evidence="2">ATCC 43914 / DSM 3382 / HRM2</strain>
    </source>
</reference>
<dbReference type="Proteomes" id="UP000000442">
    <property type="component" value="Chromosome"/>
</dbReference>